<dbReference type="InterPro" id="IPR027843">
    <property type="entry name" value="DUF4440"/>
</dbReference>
<proteinExistence type="predicted"/>
<dbReference type="AlphaFoldDB" id="A0A5C6FKA1"/>
<sequence length="180" mass="20213" precursor="true">MKTKQTYVVLALAILLLGGPAHSQDAGTDSTGSKSLEELASERRTRSLTELSADEHQIFIYERETLRAVKSGNVDQLMDLFISENAIVCPPGGEAIIGRDKQRVLFKQWLATKGVVLDFEPVDVHVGPSGDMAYAYGLVRWKNPGEPQYLGKYVSVWVKEDGRWMNHVEMRNVIHEEQLK</sequence>
<gene>
    <name evidence="3" type="ORF">V7x_42750</name>
</gene>
<keyword evidence="1" id="KW-0732">Signal</keyword>
<dbReference type="InterPro" id="IPR032710">
    <property type="entry name" value="NTF2-like_dom_sf"/>
</dbReference>
<name>A0A5C6FKA1_9PLAN</name>
<dbReference type="OrthoDB" id="9814425at2"/>
<feature type="signal peptide" evidence="1">
    <location>
        <begin position="1"/>
        <end position="23"/>
    </location>
</feature>
<dbReference type="Pfam" id="PF14534">
    <property type="entry name" value="DUF4440"/>
    <property type="match status" value="1"/>
</dbReference>
<evidence type="ECO:0000256" key="1">
    <source>
        <dbReference type="SAM" id="SignalP"/>
    </source>
</evidence>
<organism evidence="3 4">
    <name type="scientific">Crateriforma conspicua</name>
    <dbReference type="NCBI Taxonomy" id="2527996"/>
    <lineage>
        <taxon>Bacteria</taxon>
        <taxon>Pseudomonadati</taxon>
        <taxon>Planctomycetota</taxon>
        <taxon>Planctomycetia</taxon>
        <taxon>Planctomycetales</taxon>
        <taxon>Planctomycetaceae</taxon>
        <taxon>Crateriforma</taxon>
    </lineage>
</organism>
<evidence type="ECO:0000313" key="4">
    <source>
        <dbReference type="Proteomes" id="UP000316476"/>
    </source>
</evidence>
<dbReference type="RefSeq" id="WP_146415323.1">
    <property type="nucleotide sequence ID" value="NZ_SJPZ01000002.1"/>
</dbReference>
<accession>A0A5C6FKA1</accession>
<dbReference type="Proteomes" id="UP000316476">
    <property type="component" value="Unassembled WGS sequence"/>
</dbReference>
<feature type="chain" id="PRO_5022816283" description="DUF4440 domain-containing protein" evidence="1">
    <location>
        <begin position="24"/>
        <end position="180"/>
    </location>
</feature>
<evidence type="ECO:0000313" key="3">
    <source>
        <dbReference type="EMBL" id="TWU62540.1"/>
    </source>
</evidence>
<comment type="caution">
    <text evidence="3">The sequence shown here is derived from an EMBL/GenBank/DDBJ whole genome shotgun (WGS) entry which is preliminary data.</text>
</comment>
<protein>
    <recommendedName>
        <fullName evidence="2">DUF4440 domain-containing protein</fullName>
    </recommendedName>
</protein>
<dbReference type="SUPFAM" id="SSF54427">
    <property type="entry name" value="NTF2-like"/>
    <property type="match status" value="1"/>
</dbReference>
<dbReference type="Gene3D" id="3.10.450.50">
    <property type="match status" value="1"/>
</dbReference>
<reference evidence="3 4" key="1">
    <citation type="submission" date="2019-02" db="EMBL/GenBank/DDBJ databases">
        <title>Deep-cultivation of Planctomycetes and their phenomic and genomic characterization uncovers novel biology.</title>
        <authorList>
            <person name="Wiegand S."/>
            <person name="Jogler M."/>
            <person name="Boedeker C."/>
            <person name="Pinto D."/>
            <person name="Vollmers J."/>
            <person name="Rivas-Marin E."/>
            <person name="Kohn T."/>
            <person name="Peeters S.H."/>
            <person name="Heuer A."/>
            <person name="Rast P."/>
            <person name="Oberbeckmann S."/>
            <person name="Bunk B."/>
            <person name="Jeske O."/>
            <person name="Meyerdierks A."/>
            <person name="Storesund J.E."/>
            <person name="Kallscheuer N."/>
            <person name="Luecker S."/>
            <person name="Lage O.M."/>
            <person name="Pohl T."/>
            <person name="Merkel B.J."/>
            <person name="Hornburger P."/>
            <person name="Mueller R.-W."/>
            <person name="Bruemmer F."/>
            <person name="Labrenz M."/>
            <person name="Spormann A.M."/>
            <person name="Op Den Camp H."/>
            <person name="Overmann J."/>
            <person name="Amann R."/>
            <person name="Jetten M.S.M."/>
            <person name="Mascher T."/>
            <person name="Medema M.H."/>
            <person name="Devos D.P."/>
            <person name="Kaster A.-K."/>
            <person name="Ovreas L."/>
            <person name="Rohde M."/>
            <person name="Galperin M.Y."/>
            <person name="Jogler C."/>
        </authorList>
    </citation>
    <scope>NUCLEOTIDE SEQUENCE [LARGE SCALE GENOMIC DNA]</scope>
    <source>
        <strain evidence="3 4">V7</strain>
    </source>
</reference>
<feature type="domain" description="DUF4440" evidence="2">
    <location>
        <begin position="62"/>
        <end position="165"/>
    </location>
</feature>
<dbReference type="EMBL" id="SJPZ01000002">
    <property type="protein sequence ID" value="TWU62540.1"/>
    <property type="molecule type" value="Genomic_DNA"/>
</dbReference>
<evidence type="ECO:0000259" key="2">
    <source>
        <dbReference type="Pfam" id="PF14534"/>
    </source>
</evidence>